<evidence type="ECO:0000313" key="3">
    <source>
        <dbReference type="EMBL" id="KAK0742055.1"/>
    </source>
</evidence>
<dbReference type="EMBL" id="JAUKTV010000003">
    <property type="protein sequence ID" value="KAK0742055.1"/>
    <property type="molecule type" value="Genomic_DNA"/>
</dbReference>
<name>A0AA40EMI4_9PEZI</name>
<evidence type="ECO:0000256" key="1">
    <source>
        <dbReference type="SAM" id="MobiDB-lite"/>
    </source>
</evidence>
<proteinExistence type="predicted"/>
<dbReference type="Proteomes" id="UP001172159">
    <property type="component" value="Unassembled WGS sequence"/>
</dbReference>
<feature type="compositionally biased region" description="Pro residues" evidence="1">
    <location>
        <begin position="25"/>
        <end position="36"/>
    </location>
</feature>
<sequence>MEAEDNTKLRRRHSEPVDIPQNLDPSPPTALIPPPSQVRMWREPKYDELVRLKNTLATVLALTIIFGVGGSLWYLLSSTISMPITP</sequence>
<gene>
    <name evidence="3" type="ORF">B0T21DRAFT_408901</name>
</gene>
<keyword evidence="2" id="KW-0812">Transmembrane</keyword>
<feature type="transmembrane region" description="Helical" evidence="2">
    <location>
        <begin position="55"/>
        <end position="76"/>
    </location>
</feature>
<keyword evidence="2" id="KW-0472">Membrane</keyword>
<keyword evidence="4" id="KW-1185">Reference proteome</keyword>
<reference evidence="3" key="1">
    <citation type="submission" date="2023-06" db="EMBL/GenBank/DDBJ databases">
        <title>Genome-scale phylogeny and comparative genomics of the fungal order Sordariales.</title>
        <authorList>
            <consortium name="Lawrence Berkeley National Laboratory"/>
            <person name="Hensen N."/>
            <person name="Bonometti L."/>
            <person name="Westerberg I."/>
            <person name="Brannstrom I.O."/>
            <person name="Guillou S."/>
            <person name="Cros-Aarteil S."/>
            <person name="Calhoun S."/>
            <person name="Haridas S."/>
            <person name="Kuo A."/>
            <person name="Mondo S."/>
            <person name="Pangilinan J."/>
            <person name="Riley R."/>
            <person name="Labutti K."/>
            <person name="Andreopoulos B."/>
            <person name="Lipzen A."/>
            <person name="Chen C."/>
            <person name="Yanf M."/>
            <person name="Daum C."/>
            <person name="Ng V."/>
            <person name="Clum A."/>
            <person name="Steindorff A."/>
            <person name="Ohm R."/>
            <person name="Martin F."/>
            <person name="Silar P."/>
            <person name="Natvig D."/>
            <person name="Lalanne C."/>
            <person name="Gautier V."/>
            <person name="Ament-Velasquez S.L."/>
            <person name="Kruys A."/>
            <person name="Hutchinson M.I."/>
            <person name="Powell A.J."/>
            <person name="Barry K."/>
            <person name="Miller A.N."/>
            <person name="Grigoriev I.V."/>
            <person name="Debuchy R."/>
            <person name="Gladieux P."/>
            <person name="Thoren M.H."/>
            <person name="Johannesson H."/>
        </authorList>
    </citation>
    <scope>NUCLEOTIDE SEQUENCE</scope>
    <source>
        <strain evidence="3">CBS 540.89</strain>
    </source>
</reference>
<keyword evidence="2" id="KW-1133">Transmembrane helix</keyword>
<dbReference type="AlphaFoldDB" id="A0AA40EMI4"/>
<accession>A0AA40EMI4</accession>
<feature type="region of interest" description="Disordered" evidence="1">
    <location>
        <begin position="1"/>
        <end position="36"/>
    </location>
</feature>
<evidence type="ECO:0000256" key="2">
    <source>
        <dbReference type="SAM" id="Phobius"/>
    </source>
</evidence>
<organism evidence="3 4">
    <name type="scientific">Apiosordaria backusii</name>
    <dbReference type="NCBI Taxonomy" id="314023"/>
    <lineage>
        <taxon>Eukaryota</taxon>
        <taxon>Fungi</taxon>
        <taxon>Dikarya</taxon>
        <taxon>Ascomycota</taxon>
        <taxon>Pezizomycotina</taxon>
        <taxon>Sordariomycetes</taxon>
        <taxon>Sordariomycetidae</taxon>
        <taxon>Sordariales</taxon>
        <taxon>Lasiosphaeriaceae</taxon>
        <taxon>Apiosordaria</taxon>
    </lineage>
</organism>
<evidence type="ECO:0000313" key="4">
    <source>
        <dbReference type="Proteomes" id="UP001172159"/>
    </source>
</evidence>
<protein>
    <submittedName>
        <fullName evidence="3">Uncharacterized protein</fullName>
    </submittedName>
</protein>
<comment type="caution">
    <text evidence="3">The sequence shown here is derived from an EMBL/GenBank/DDBJ whole genome shotgun (WGS) entry which is preliminary data.</text>
</comment>